<feature type="domain" description="Histidine-specific methyltransferase SAM-dependent" evidence="4">
    <location>
        <begin position="25"/>
        <end position="381"/>
    </location>
</feature>
<gene>
    <name evidence="5" type="ORF">SCLCIDRAFT_1218322</name>
</gene>
<dbReference type="GO" id="GO:0032259">
    <property type="term" value="P:methylation"/>
    <property type="evidence" value="ECO:0007669"/>
    <property type="project" value="UniProtKB-KW"/>
</dbReference>
<reference evidence="6" key="2">
    <citation type="submission" date="2015-01" db="EMBL/GenBank/DDBJ databases">
        <title>Evolutionary Origins and Diversification of the Mycorrhizal Mutualists.</title>
        <authorList>
            <consortium name="DOE Joint Genome Institute"/>
            <consortium name="Mycorrhizal Genomics Consortium"/>
            <person name="Kohler A."/>
            <person name="Kuo A."/>
            <person name="Nagy L.G."/>
            <person name="Floudas D."/>
            <person name="Copeland A."/>
            <person name="Barry K.W."/>
            <person name="Cichocki N."/>
            <person name="Veneault-Fourrey C."/>
            <person name="LaButti K."/>
            <person name="Lindquist E.A."/>
            <person name="Lipzen A."/>
            <person name="Lundell T."/>
            <person name="Morin E."/>
            <person name="Murat C."/>
            <person name="Riley R."/>
            <person name="Ohm R."/>
            <person name="Sun H."/>
            <person name="Tunlid A."/>
            <person name="Henrissat B."/>
            <person name="Grigoriev I.V."/>
            <person name="Hibbett D.S."/>
            <person name="Martin F."/>
        </authorList>
    </citation>
    <scope>NUCLEOTIDE SEQUENCE [LARGE SCALE GENOMIC DNA]</scope>
    <source>
        <strain evidence="6">Foug A</strain>
    </source>
</reference>
<dbReference type="GO" id="GO:0008168">
    <property type="term" value="F:methyltransferase activity"/>
    <property type="evidence" value="ECO:0007669"/>
    <property type="project" value="UniProtKB-KW"/>
</dbReference>
<dbReference type="Pfam" id="PF10017">
    <property type="entry name" value="Methyltransf_33"/>
    <property type="match status" value="1"/>
</dbReference>
<organism evidence="5 6">
    <name type="scientific">Scleroderma citrinum Foug A</name>
    <dbReference type="NCBI Taxonomy" id="1036808"/>
    <lineage>
        <taxon>Eukaryota</taxon>
        <taxon>Fungi</taxon>
        <taxon>Dikarya</taxon>
        <taxon>Basidiomycota</taxon>
        <taxon>Agaricomycotina</taxon>
        <taxon>Agaricomycetes</taxon>
        <taxon>Agaricomycetidae</taxon>
        <taxon>Boletales</taxon>
        <taxon>Sclerodermatineae</taxon>
        <taxon>Sclerodermataceae</taxon>
        <taxon>Scleroderma</taxon>
    </lineage>
</organism>
<dbReference type="OrthoDB" id="659at2759"/>
<dbReference type="PANTHER" id="PTHR43397">
    <property type="entry name" value="ERGOTHIONEINE BIOSYNTHESIS PROTEIN 1"/>
    <property type="match status" value="1"/>
</dbReference>
<keyword evidence="6" id="KW-1185">Reference proteome</keyword>
<dbReference type="InterPro" id="IPR029063">
    <property type="entry name" value="SAM-dependent_MTases_sf"/>
</dbReference>
<dbReference type="InterPro" id="IPR017804">
    <property type="entry name" value="MeTrfase_EgtD-like"/>
</dbReference>
<protein>
    <recommendedName>
        <fullName evidence="4">Histidine-specific methyltransferase SAM-dependent domain-containing protein</fullName>
    </recommendedName>
</protein>
<keyword evidence="2" id="KW-0489">Methyltransferase</keyword>
<evidence type="ECO:0000256" key="1">
    <source>
        <dbReference type="ARBA" id="ARBA00008361"/>
    </source>
</evidence>
<dbReference type="InterPro" id="IPR051128">
    <property type="entry name" value="EgtD_Methyltrsf_superfamily"/>
</dbReference>
<proteinExistence type="inferred from homology"/>
<reference evidence="5 6" key="1">
    <citation type="submission" date="2014-04" db="EMBL/GenBank/DDBJ databases">
        <authorList>
            <consortium name="DOE Joint Genome Institute"/>
            <person name="Kuo A."/>
            <person name="Kohler A."/>
            <person name="Nagy L.G."/>
            <person name="Floudas D."/>
            <person name="Copeland A."/>
            <person name="Barry K.W."/>
            <person name="Cichocki N."/>
            <person name="Veneault-Fourrey C."/>
            <person name="LaButti K."/>
            <person name="Lindquist E.A."/>
            <person name="Lipzen A."/>
            <person name="Lundell T."/>
            <person name="Morin E."/>
            <person name="Murat C."/>
            <person name="Sun H."/>
            <person name="Tunlid A."/>
            <person name="Henrissat B."/>
            <person name="Grigoriev I.V."/>
            <person name="Hibbett D.S."/>
            <person name="Martin F."/>
            <person name="Nordberg H.P."/>
            <person name="Cantor M.N."/>
            <person name="Hua S.X."/>
        </authorList>
    </citation>
    <scope>NUCLEOTIDE SEQUENCE [LARGE SCALE GENOMIC DNA]</scope>
    <source>
        <strain evidence="5 6">Foug A</strain>
    </source>
</reference>
<sequence>MQEPQGNPEMHILDIRPQDGSRQLADQIVQGLDAPFNKKFFPMVILWDEVGLVLYDKFVTESPGYYPFGAELEIFQKYGDEIIQAMHNRTDGAVVPGEAIVELGAGSLRKTSHLLRALSDVVPATLPVPSVTYFALDLDCNELRRTLNEVHNSGFGPSLSGKVETKGLWGTFESGFEFIGAGGLDSFGKGDEDGSTLQVAFRADSTLAASLDQPPVHFLFLGGTIGSFHRGEDAQFLRTLPLRSGGTLLLGLSHDNKREELEAAYNDPKGHNKVFALNGLSVAGKAFGNPNLFDRNNWDSFKRYDQDKRCIEGFYKCLRSHEVDLPGYSRSVQFLEGELVRVTISTKYSERDTSALFADAQLQPIQHWVDSTNRHSLWLLERPRIVTEHNPSA</sequence>
<dbReference type="EMBL" id="KN822081">
    <property type="protein sequence ID" value="KIM58773.1"/>
    <property type="molecule type" value="Genomic_DNA"/>
</dbReference>
<dbReference type="STRING" id="1036808.A0A0C2ZA72"/>
<accession>A0A0C2ZA72</accession>
<evidence type="ECO:0000259" key="4">
    <source>
        <dbReference type="Pfam" id="PF10017"/>
    </source>
</evidence>
<dbReference type="HOGENOM" id="CLU_049766_0_2_1"/>
<dbReference type="Gene3D" id="3.40.50.150">
    <property type="entry name" value="Vaccinia Virus protein VP39"/>
    <property type="match status" value="1"/>
</dbReference>
<evidence type="ECO:0000313" key="6">
    <source>
        <dbReference type="Proteomes" id="UP000053989"/>
    </source>
</evidence>
<keyword evidence="3" id="KW-0808">Transferase</keyword>
<evidence type="ECO:0000256" key="3">
    <source>
        <dbReference type="ARBA" id="ARBA00022679"/>
    </source>
</evidence>
<evidence type="ECO:0000256" key="2">
    <source>
        <dbReference type="ARBA" id="ARBA00022603"/>
    </source>
</evidence>
<dbReference type="InParanoid" id="A0A0C2ZA72"/>
<dbReference type="PIRSF" id="PIRSF018005">
    <property type="entry name" value="UCP018005"/>
    <property type="match status" value="1"/>
</dbReference>
<comment type="similarity">
    <text evidence="1">Belongs to the methyltransferase superfamily.</text>
</comment>
<evidence type="ECO:0000313" key="5">
    <source>
        <dbReference type="EMBL" id="KIM58773.1"/>
    </source>
</evidence>
<dbReference type="Proteomes" id="UP000053989">
    <property type="component" value="Unassembled WGS sequence"/>
</dbReference>
<dbReference type="PANTHER" id="PTHR43397:SF1">
    <property type="entry name" value="ERGOTHIONEINE BIOSYNTHESIS PROTEIN 1"/>
    <property type="match status" value="1"/>
</dbReference>
<dbReference type="InterPro" id="IPR019257">
    <property type="entry name" value="MeTrfase_dom"/>
</dbReference>
<name>A0A0C2ZA72_9AGAM</name>
<dbReference type="AlphaFoldDB" id="A0A0C2ZA72"/>